<evidence type="ECO:0000313" key="6">
    <source>
        <dbReference type="EMBL" id="GGC95099.1"/>
    </source>
</evidence>
<keyword evidence="2 4" id="KW-0472">Membrane</keyword>
<dbReference type="EMBL" id="BMED01000006">
    <property type="protein sequence ID" value="GGC95099.1"/>
    <property type="molecule type" value="Genomic_DNA"/>
</dbReference>
<feature type="domain" description="Glycine zipper 2TM" evidence="5">
    <location>
        <begin position="147"/>
        <end position="188"/>
    </location>
</feature>
<feature type="compositionally biased region" description="Polar residues" evidence="3">
    <location>
        <begin position="53"/>
        <end position="65"/>
    </location>
</feature>
<feature type="compositionally biased region" description="Polar residues" evidence="3">
    <location>
        <begin position="87"/>
        <end position="103"/>
    </location>
</feature>
<dbReference type="AlphaFoldDB" id="A0A916UZ35"/>
<dbReference type="Pfam" id="PF05433">
    <property type="entry name" value="Rick_17kDa_Anti"/>
    <property type="match status" value="1"/>
</dbReference>
<evidence type="ECO:0000256" key="1">
    <source>
        <dbReference type="ARBA" id="ARBA00004370"/>
    </source>
</evidence>
<dbReference type="RefSeq" id="WP_188568681.1">
    <property type="nucleotide sequence ID" value="NZ_BMED01000006.1"/>
</dbReference>
<keyword evidence="7" id="KW-1185">Reference proteome</keyword>
<comment type="subcellular location">
    <subcellularLocation>
        <location evidence="1">Membrane</location>
    </subcellularLocation>
</comment>
<dbReference type="InterPro" id="IPR051407">
    <property type="entry name" value="Bact_OM_lipoprot/Surf_antigen"/>
</dbReference>
<accession>A0A916UZ35</accession>
<keyword evidence="4" id="KW-0812">Transmembrane</keyword>
<reference evidence="6" key="2">
    <citation type="submission" date="2020-09" db="EMBL/GenBank/DDBJ databases">
        <authorList>
            <person name="Sun Q."/>
            <person name="Zhou Y."/>
        </authorList>
    </citation>
    <scope>NUCLEOTIDE SEQUENCE</scope>
    <source>
        <strain evidence="6">CGMCC 1.10998</strain>
    </source>
</reference>
<evidence type="ECO:0000313" key="7">
    <source>
        <dbReference type="Proteomes" id="UP000637423"/>
    </source>
</evidence>
<protein>
    <recommendedName>
        <fullName evidence="5">Glycine zipper 2TM domain-containing protein</fullName>
    </recommendedName>
</protein>
<evidence type="ECO:0000256" key="3">
    <source>
        <dbReference type="SAM" id="MobiDB-lite"/>
    </source>
</evidence>
<dbReference type="Proteomes" id="UP000637423">
    <property type="component" value="Unassembled WGS sequence"/>
</dbReference>
<reference evidence="6" key="1">
    <citation type="journal article" date="2014" name="Int. J. Syst. Evol. Microbiol.">
        <title>Complete genome sequence of Corynebacterium casei LMG S-19264T (=DSM 44701T), isolated from a smear-ripened cheese.</title>
        <authorList>
            <consortium name="US DOE Joint Genome Institute (JGI-PGF)"/>
            <person name="Walter F."/>
            <person name="Albersmeier A."/>
            <person name="Kalinowski J."/>
            <person name="Ruckert C."/>
        </authorList>
    </citation>
    <scope>NUCLEOTIDE SEQUENCE</scope>
    <source>
        <strain evidence="6">CGMCC 1.10998</strain>
    </source>
</reference>
<dbReference type="PANTHER" id="PTHR35603:SF2">
    <property type="entry name" value="OUTER MEMBRANE LIPOPROTEIN"/>
    <property type="match status" value="1"/>
</dbReference>
<feature type="transmembrane region" description="Helical" evidence="4">
    <location>
        <begin position="12"/>
        <end position="35"/>
    </location>
</feature>
<comment type="caution">
    <text evidence="6">The sequence shown here is derived from an EMBL/GenBank/DDBJ whole genome shotgun (WGS) entry which is preliminary data.</text>
</comment>
<organism evidence="6 7">
    <name type="scientific">Undibacterium terreum</name>
    <dbReference type="NCBI Taxonomy" id="1224302"/>
    <lineage>
        <taxon>Bacteria</taxon>
        <taxon>Pseudomonadati</taxon>
        <taxon>Pseudomonadota</taxon>
        <taxon>Betaproteobacteria</taxon>
        <taxon>Burkholderiales</taxon>
        <taxon>Oxalobacteraceae</taxon>
        <taxon>Undibacterium</taxon>
    </lineage>
</organism>
<feature type="region of interest" description="Disordered" evidence="3">
    <location>
        <begin position="53"/>
        <end position="103"/>
    </location>
</feature>
<evidence type="ECO:0000256" key="4">
    <source>
        <dbReference type="SAM" id="Phobius"/>
    </source>
</evidence>
<evidence type="ECO:0000256" key="2">
    <source>
        <dbReference type="ARBA" id="ARBA00023136"/>
    </source>
</evidence>
<evidence type="ECO:0000259" key="5">
    <source>
        <dbReference type="Pfam" id="PF05433"/>
    </source>
</evidence>
<dbReference type="GO" id="GO:0019867">
    <property type="term" value="C:outer membrane"/>
    <property type="evidence" value="ECO:0007669"/>
    <property type="project" value="InterPro"/>
</dbReference>
<gene>
    <name evidence="6" type="ORF">GCM10011396_48050</name>
</gene>
<keyword evidence="4" id="KW-1133">Transmembrane helix</keyword>
<dbReference type="InterPro" id="IPR008816">
    <property type="entry name" value="Gly_zipper_2TM_dom"/>
</dbReference>
<proteinExistence type="predicted"/>
<sequence>MENNQSRRIHPLVAGAAVSVTLVSLIGVAAITGILPNSLSKSGPVDQAALQNATMSQPQNAQNAQDGYANAPQAGQKNGQAYVDNAPNDSGNSRNPQGQPYTSQVAQANPEYRNAAPAAESRPAVCKHCGRVDSIQAVQHQAQTSGLGVAAGAVLGGVLGHQVGHGNGNTLATVAGAVGGGYAGNEVEKRRNTTTTYIVKVRMDDGKVRSFPQDGWRVGDRVREVNGKLESEG</sequence>
<dbReference type="PANTHER" id="PTHR35603">
    <property type="match status" value="1"/>
</dbReference>
<name>A0A916UZ35_9BURK</name>